<dbReference type="HOGENOM" id="CLU_3098314_0_0_6"/>
<dbReference type="Proteomes" id="UP000028681">
    <property type="component" value="Chromosome"/>
</dbReference>
<feature type="transmembrane region" description="Helical" evidence="1">
    <location>
        <begin position="26"/>
        <end position="50"/>
    </location>
</feature>
<dbReference type="EMBL" id="CP006664">
    <property type="protein sequence ID" value="AIJ09536.1"/>
    <property type="molecule type" value="Genomic_DNA"/>
</dbReference>
<evidence type="ECO:0000313" key="2">
    <source>
        <dbReference type="EMBL" id="AIJ09536.1"/>
    </source>
</evidence>
<keyword evidence="1" id="KW-0812">Transmembrane</keyword>
<evidence type="ECO:0000313" key="3">
    <source>
        <dbReference type="Proteomes" id="UP000028681"/>
    </source>
</evidence>
<evidence type="ECO:0000256" key="1">
    <source>
        <dbReference type="SAM" id="Phobius"/>
    </source>
</evidence>
<gene>
    <name evidence="2" type="ORF">ETEE_3107</name>
</gene>
<sequence length="51" mass="5689">MTSFRTAIKNNGFSFLSLLRDLSCGFYFFMLVFSAISLSPGVISSEVILFL</sequence>
<accession>A0A076LNU6</accession>
<reference evidence="2 3" key="1">
    <citation type="journal article" date="2012" name="PLoS ONE">
        <title>Edwardsiella comparative phylogenomics reveal the new intra/inter-species taxonomic relationships, virulence evolution and niche adaptation mechanisms.</title>
        <authorList>
            <person name="Yang M."/>
            <person name="Lv Y."/>
            <person name="Xiao J."/>
            <person name="Wu H."/>
            <person name="Zheng H."/>
            <person name="Liu Q."/>
            <person name="Zhang Y."/>
            <person name="Wang Q."/>
        </authorList>
    </citation>
    <scope>NUCLEOTIDE SEQUENCE [LARGE SCALE GENOMIC DNA]</scope>
    <source>
        <strain evidence="3">080813</strain>
    </source>
</reference>
<proteinExistence type="predicted"/>
<keyword evidence="1" id="KW-0472">Membrane</keyword>
<organism evidence="2 3">
    <name type="scientific">Edwardsiella anguillarum ET080813</name>
    <dbReference type="NCBI Taxonomy" id="667120"/>
    <lineage>
        <taxon>Bacteria</taxon>
        <taxon>Pseudomonadati</taxon>
        <taxon>Pseudomonadota</taxon>
        <taxon>Gammaproteobacteria</taxon>
        <taxon>Enterobacterales</taxon>
        <taxon>Hafniaceae</taxon>
        <taxon>Edwardsiella</taxon>
    </lineage>
</organism>
<dbReference type="AlphaFoldDB" id="A0A076LNU6"/>
<dbReference type="KEGG" id="ete:ETEE_3107"/>
<protein>
    <submittedName>
        <fullName evidence="2">Uncharacterized protein</fullName>
    </submittedName>
</protein>
<keyword evidence="1" id="KW-1133">Transmembrane helix</keyword>
<name>A0A076LNU6_9GAMM</name>